<evidence type="ECO:0000313" key="2">
    <source>
        <dbReference type="EMBL" id="TPN89222.1"/>
    </source>
</evidence>
<evidence type="ECO:0008006" key="4">
    <source>
        <dbReference type="Google" id="ProtNLM"/>
    </source>
</evidence>
<comment type="caution">
    <text evidence="2">The sequence shown here is derived from an EMBL/GenBank/DDBJ whole genome shotgun (WGS) entry which is preliminary data.</text>
</comment>
<name>A0A504JK93_9FLAO</name>
<reference evidence="2 3" key="1">
    <citation type="submission" date="2019-06" db="EMBL/GenBank/DDBJ databases">
        <authorList>
            <person name="Meng X."/>
        </authorList>
    </citation>
    <scope>NUCLEOTIDE SEQUENCE [LARGE SCALE GENOMIC DNA]</scope>
    <source>
        <strain evidence="2 3">M625</strain>
    </source>
</reference>
<dbReference type="OrthoDB" id="1435261at2"/>
<dbReference type="AlphaFoldDB" id="A0A504JK93"/>
<feature type="signal peptide" evidence="1">
    <location>
        <begin position="1"/>
        <end position="21"/>
    </location>
</feature>
<dbReference type="PROSITE" id="PS51257">
    <property type="entry name" value="PROKAR_LIPOPROTEIN"/>
    <property type="match status" value="1"/>
</dbReference>
<evidence type="ECO:0000256" key="1">
    <source>
        <dbReference type="SAM" id="SignalP"/>
    </source>
</evidence>
<keyword evidence="3" id="KW-1185">Reference proteome</keyword>
<dbReference type="InterPro" id="IPR013783">
    <property type="entry name" value="Ig-like_fold"/>
</dbReference>
<sequence length="224" mass="24852">MKNLFLFLAIFASVLVTSCSSDDDNTNSNPSKAIVELKESMPNISYTFTWSAATDADGDTVTYDFYVNDQKVDSDNASTEFVLLFSEIEGLSYPFTIKVEAKDGNEGTSTSNELTIQDPIISNWNFFSSAEVVDGVVGTLEEGTPCEKTGFVDFKADGTYITRSYIEDRNNECIFDNETNGTWENLGNNVYRFKFDTTTNEIPVSIEGNTLTITGREDSSVYVK</sequence>
<gene>
    <name evidence="2" type="ORF">FHK87_03070</name>
</gene>
<protein>
    <recommendedName>
        <fullName evidence="4">SusE outer membrane protein domain-containing protein</fullName>
    </recommendedName>
</protein>
<proteinExistence type="predicted"/>
<organism evidence="2 3">
    <name type="scientific">Aquimarina algicola</name>
    <dbReference type="NCBI Taxonomy" id="2589995"/>
    <lineage>
        <taxon>Bacteria</taxon>
        <taxon>Pseudomonadati</taxon>
        <taxon>Bacteroidota</taxon>
        <taxon>Flavobacteriia</taxon>
        <taxon>Flavobacteriales</taxon>
        <taxon>Flavobacteriaceae</taxon>
        <taxon>Aquimarina</taxon>
    </lineage>
</organism>
<dbReference type="EMBL" id="VFWZ01000001">
    <property type="protein sequence ID" value="TPN89222.1"/>
    <property type="molecule type" value="Genomic_DNA"/>
</dbReference>
<dbReference type="Gene3D" id="2.60.40.10">
    <property type="entry name" value="Immunoglobulins"/>
    <property type="match status" value="1"/>
</dbReference>
<accession>A0A504JK93</accession>
<feature type="chain" id="PRO_5021493829" description="SusE outer membrane protein domain-containing protein" evidence="1">
    <location>
        <begin position="22"/>
        <end position="224"/>
    </location>
</feature>
<evidence type="ECO:0000313" key="3">
    <source>
        <dbReference type="Proteomes" id="UP000315540"/>
    </source>
</evidence>
<dbReference type="Proteomes" id="UP000315540">
    <property type="component" value="Unassembled WGS sequence"/>
</dbReference>
<keyword evidence="1" id="KW-0732">Signal</keyword>
<dbReference type="RefSeq" id="WP_140589627.1">
    <property type="nucleotide sequence ID" value="NZ_VFWZ01000001.1"/>
</dbReference>